<accession>A0ABS9PT50</accession>
<organism evidence="1 2">
    <name type="scientific">Corynebacterium singulare</name>
    <dbReference type="NCBI Taxonomy" id="161899"/>
    <lineage>
        <taxon>Bacteria</taxon>
        <taxon>Bacillati</taxon>
        <taxon>Actinomycetota</taxon>
        <taxon>Actinomycetes</taxon>
        <taxon>Mycobacteriales</taxon>
        <taxon>Corynebacteriaceae</taxon>
        <taxon>Corynebacterium</taxon>
    </lineage>
</organism>
<evidence type="ECO:0000313" key="2">
    <source>
        <dbReference type="Proteomes" id="UP001521911"/>
    </source>
</evidence>
<evidence type="ECO:0000313" key="1">
    <source>
        <dbReference type="EMBL" id="MCG7275885.1"/>
    </source>
</evidence>
<comment type="caution">
    <text evidence="1">The sequence shown here is derived from an EMBL/GenBank/DDBJ whole genome shotgun (WGS) entry which is preliminary data.</text>
</comment>
<reference evidence="1 2" key="1">
    <citation type="submission" date="2022-02" db="EMBL/GenBank/DDBJ databases">
        <title>Uncovering new skin microbiome diversity through culturing and metagenomics.</title>
        <authorList>
            <person name="Conlan S."/>
            <person name="Deming C."/>
            <person name="Nisc Comparative Sequencing Program N."/>
            <person name="Segre J.A."/>
        </authorList>
    </citation>
    <scope>NUCLEOTIDE SEQUENCE [LARGE SCALE GENOMIC DNA]</scope>
    <source>
        <strain evidence="1 2">ACRQV</strain>
    </source>
</reference>
<sequence>MLCLEVLHVLLALHLLLVRHLLLLRLLRLLQLLGASLRLLGASLRLLGASLRLRLLAESLLVAVYFLLTLRRRLGLALKLWRTLGERLLRLGHVRWPRLLT</sequence>
<dbReference type="Proteomes" id="UP001521911">
    <property type="component" value="Unassembled WGS sequence"/>
</dbReference>
<protein>
    <submittedName>
        <fullName evidence="1">Uncharacterized protein</fullName>
    </submittedName>
</protein>
<name>A0ABS9PT50_9CORY</name>
<keyword evidence="2" id="KW-1185">Reference proteome</keyword>
<gene>
    <name evidence="1" type="ORF">MHK08_05315</name>
</gene>
<dbReference type="RefSeq" id="WP_239179774.1">
    <property type="nucleotide sequence ID" value="NZ_JAKRDF010000004.1"/>
</dbReference>
<proteinExistence type="predicted"/>
<dbReference type="EMBL" id="JAKRDF010000004">
    <property type="protein sequence ID" value="MCG7275885.1"/>
    <property type="molecule type" value="Genomic_DNA"/>
</dbReference>